<gene>
    <name evidence="2" type="ORF">WA026_014101</name>
</gene>
<protein>
    <submittedName>
        <fullName evidence="2">Uncharacterized protein</fullName>
    </submittedName>
</protein>
<comment type="caution">
    <text evidence="2">The sequence shown here is derived from an EMBL/GenBank/DDBJ whole genome shotgun (WGS) entry which is preliminary data.</text>
</comment>
<evidence type="ECO:0000313" key="2">
    <source>
        <dbReference type="EMBL" id="KAK9871654.1"/>
    </source>
</evidence>
<evidence type="ECO:0000256" key="1">
    <source>
        <dbReference type="SAM" id="MobiDB-lite"/>
    </source>
</evidence>
<dbReference type="AlphaFoldDB" id="A0AAW1TLQ7"/>
<accession>A0AAW1TLQ7</accession>
<feature type="compositionally biased region" description="Polar residues" evidence="1">
    <location>
        <begin position="100"/>
        <end position="112"/>
    </location>
</feature>
<dbReference type="EMBL" id="JARQZJ010000007">
    <property type="protein sequence ID" value="KAK9871654.1"/>
    <property type="molecule type" value="Genomic_DNA"/>
</dbReference>
<feature type="region of interest" description="Disordered" evidence="1">
    <location>
        <begin position="96"/>
        <end position="120"/>
    </location>
</feature>
<keyword evidence="3" id="KW-1185">Reference proteome</keyword>
<sequence length="233" mass="26190">MEVSSDQDALVNVKNIHSNAELQSLQKQFDLSLQLHGELRNRIVDQALIISLLQNGELTTVSKHDIKTDKRNIDVNVIKKQETKYQQGNNIDDLHIPNISGISDPTTTTGSSDVRRKQNQGDINLNADLSLTGKNLTENNESERRNASMETTINTGKKNYLMGMSADNYKIEGAPPLTNLYAGRIQGNVQEADMSEFLRIGWPNIEIRCMKLQTKGVNSSFKLTFTQIIKRIF</sequence>
<evidence type="ECO:0000313" key="3">
    <source>
        <dbReference type="Proteomes" id="UP001431783"/>
    </source>
</evidence>
<organism evidence="2 3">
    <name type="scientific">Henosepilachna vigintioctopunctata</name>
    <dbReference type="NCBI Taxonomy" id="420089"/>
    <lineage>
        <taxon>Eukaryota</taxon>
        <taxon>Metazoa</taxon>
        <taxon>Ecdysozoa</taxon>
        <taxon>Arthropoda</taxon>
        <taxon>Hexapoda</taxon>
        <taxon>Insecta</taxon>
        <taxon>Pterygota</taxon>
        <taxon>Neoptera</taxon>
        <taxon>Endopterygota</taxon>
        <taxon>Coleoptera</taxon>
        <taxon>Polyphaga</taxon>
        <taxon>Cucujiformia</taxon>
        <taxon>Coccinelloidea</taxon>
        <taxon>Coccinellidae</taxon>
        <taxon>Epilachninae</taxon>
        <taxon>Epilachnini</taxon>
        <taxon>Henosepilachna</taxon>
    </lineage>
</organism>
<dbReference type="Proteomes" id="UP001431783">
    <property type="component" value="Unassembled WGS sequence"/>
</dbReference>
<name>A0AAW1TLQ7_9CUCU</name>
<reference evidence="2 3" key="1">
    <citation type="submission" date="2023-03" db="EMBL/GenBank/DDBJ databases">
        <title>Genome insight into feeding habits of ladybird beetles.</title>
        <authorList>
            <person name="Li H.-S."/>
            <person name="Huang Y.-H."/>
            <person name="Pang H."/>
        </authorList>
    </citation>
    <scope>NUCLEOTIDE SEQUENCE [LARGE SCALE GENOMIC DNA]</scope>
    <source>
        <strain evidence="2">SYSU_2023b</strain>
        <tissue evidence="2">Whole body</tissue>
    </source>
</reference>
<proteinExistence type="predicted"/>